<dbReference type="InterPro" id="IPR009057">
    <property type="entry name" value="Homeodomain-like_sf"/>
</dbReference>
<dbReference type="AlphaFoldDB" id="A0A6B0YY40"/>
<evidence type="ECO:0000313" key="1">
    <source>
        <dbReference type="EMBL" id="MXY96034.1"/>
    </source>
</evidence>
<organism evidence="1">
    <name type="scientific">Caldilineaceae bacterium SB0664_bin_27</name>
    <dbReference type="NCBI Taxonomy" id="2605260"/>
    <lineage>
        <taxon>Bacteria</taxon>
        <taxon>Bacillati</taxon>
        <taxon>Chloroflexota</taxon>
        <taxon>Caldilineae</taxon>
        <taxon>Caldilineales</taxon>
        <taxon>Caldilineaceae</taxon>
    </lineage>
</organism>
<protein>
    <submittedName>
        <fullName evidence="1">Transposase</fullName>
    </submittedName>
</protein>
<name>A0A6B0YY40_9CHLR</name>
<accession>A0A6B0YY40</accession>
<dbReference type="GO" id="GO:0006313">
    <property type="term" value="P:DNA transposition"/>
    <property type="evidence" value="ECO:0007669"/>
    <property type="project" value="InterPro"/>
</dbReference>
<dbReference type="GO" id="GO:0004803">
    <property type="term" value="F:transposase activity"/>
    <property type="evidence" value="ECO:0007669"/>
    <property type="project" value="InterPro"/>
</dbReference>
<gene>
    <name evidence="1" type="ORF">F4Y42_21545</name>
</gene>
<comment type="caution">
    <text evidence="1">The sequence shown here is derived from an EMBL/GenBank/DDBJ whole genome shotgun (WGS) entry which is preliminary data.</text>
</comment>
<dbReference type="InterPro" id="IPR002514">
    <property type="entry name" value="Transposase_8"/>
</dbReference>
<proteinExistence type="predicted"/>
<dbReference type="EMBL" id="VXRG01000185">
    <property type="protein sequence ID" value="MXY96034.1"/>
    <property type="molecule type" value="Genomic_DNA"/>
</dbReference>
<dbReference type="SUPFAM" id="SSF46689">
    <property type="entry name" value="Homeodomain-like"/>
    <property type="match status" value="1"/>
</dbReference>
<dbReference type="GO" id="GO:0003677">
    <property type="term" value="F:DNA binding"/>
    <property type="evidence" value="ECO:0007669"/>
    <property type="project" value="InterPro"/>
</dbReference>
<dbReference type="Pfam" id="PF01527">
    <property type="entry name" value="HTH_Tnp_1"/>
    <property type="match status" value="1"/>
</dbReference>
<sequence length="82" mass="9533">MALEALEGSKTISQLSSEHEIHANLIRAWKRQLLEDGPSVFARNGERKQREQEAQEAELYEQIGRLKMELEWLKKKVARFGP</sequence>
<reference evidence="1" key="1">
    <citation type="submission" date="2019-09" db="EMBL/GenBank/DDBJ databases">
        <title>Characterisation of the sponge microbiome using genome-centric metagenomics.</title>
        <authorList>
            <person name="Engelberts J.P."/>
            <person name="Robbins S.J."/>
            <person name="De Goeij J.M."/>
            <person name="Aranda M."/>
            <person name="Bell S.C."/>
            <person name="Webster N.S."/>
        </authorList>
    </citation>
    <scope>NUCLEOTIDE SEQUENCE</scope>
    <source>
        <strain evidence="1">SB0664_bin_27</strain>
    </source>
</reference>